<dbReference type="Proteomes" id="UP001272097">
    <property type="component" value="Unassembled WGS sequence"/>
</dbReference>
<dbReference type="InterPro" id="IPR017871">
    <property type="entry name" value="ABC_transporter-like_CS"/>
</dbReference>
<dbReference type="PANTHER" id="PTHR43297:SF14">
    <property type="entry name" value="ATPASE AAA-TYPE CORE DOMAIN-CONTAINING PROTEIN"/>
    <property type="match status" value="1"/>
</dbReference>
<dbReference type="EMBL" id="JAVIIS010000038">
    <property type="protein sequence ID" value="MDX8442426.1"/>
    <property type="molecule type" value="Genomic_DNA"/>
</dbReference>
<comment type="similarity">
    <text evidence="2">Belongs to the ABC transporter superfamily.</text>
</comment>
<dbReference type="CDD" id="cd03257">
    <property type="entry name" value="ABC_NikE_OppD_transporters"/>
    <property type="match status" value="2"/>
</dbReference>
<dbReference type="SUPFAM" id="SSF52540">
    <property type="entry name" value="P-loop containing nucleoside triphosphate hydrolases"/>
    <property type="match status" value="2"/>
</dbReference>
<dbReference type="RefSeq" id="WP_320216430.1">
    <property type="nucleotide sequence ID" value="NZ_JAVIIS010000038.1"/>
</dbReference>
<feature type="domain" description="ABC transporter" evidence="10">
    <location>
        <begin position="304"/>
        <end position="545"/>
    </location>
</feature>
<accession>A0ABU4X285</accession>
<name>A0ABU4X285_9HYPH</name>
<evidence type="ECO:0000313" key="12">
    <source>
        <dbReference type="Proteomes" id="UP001272097"/>
    </source>
</evidence>
<keyword evidence="12" id="KW-1185">Reference proteome</keyword>
<evidence type="ECO:0000256" key="3">
    <source>
        <dbReference type="ARBA" id="ARBA00022448"/>
    </source>
</evidence>
<keyword evidence="6" id="KW-0547">Nucleotide-binding</keyword>
<organism evidence="11 12">
    <name type="scientific">Mesorhizobium australafricanum</name>
    <dbReference type="NCBI Taxonomy" id="3072311"/>
    <lineage>
        <taxon>Bacteria</taxon>
        <taxon>Pseudomonadati</taxon>
        <taxon>Pseudomonadota</taxon>
        <taxon>Alphaproteobacteria</taxon>
        <taxon>Hyphomicrobiales</taxon>
        <taxon>Phyllobacteriaceae</taxon>
        <taxon>Mesorhizobium</taxon>
    </lineage>
</organism>
<keyword evidence="3" id="KW-0813">Transport</keyword>
<keyword evidence="5" id="KW-0997">Cell inner membrane</keyword>
<reference evidence="11 12" key="1">
    <citation type="submission" date="2023-08" db="EMBL/GenBank/DDBJ databases">
        <title>Implementing the SeqCode for naming new Mesorhizobium species isolated from Vachellia karroo root nodules.</title>
        <authorList>
            <person name="Van Lill M."/>
        </authorList>
    </citation>
    <scope>NUCLEOTIDE SEQUENCE [LARGE SCALE GENOMIC DNA]</scope>
    <source>
        <strain evidence="11 12">VK3E</strain>
    </source>
</reference>
<sequence>MANELALRKEHPTKNIRWAKSSETERSDFLLDIRNLRIEAPVYPSSVTLGTTVLVDDISITLQRGRVLGLIGESGAGKSTVGLASMGYCRGGVRITGGEVILNGRDIRKGGIRDMRRLRGREICYVAQSAAAAFNPALRLMDQVVESAILHGRAKRAEAEDRAVSLFRKLSLPDPENIGKRFPHQVSGGQLQRIMTAMALCSNPDLIVFDEPTTALDVTTQIDVLAAIRDAIRDADVAALYITHDLAIVAQVADEIMVLRHGKLVERGLTQQIIREPREQYTRALVSVHEIAHDEKEADVAPVLAVEGVTAAYGGGAIKVLRDVSIELQPGQTLAVVGESGSGKSTLGRVITGLLPPSDGIIRFEGRELPRRLAERSKEDLRQIQMIHQMADIALNPRQTVGMTIGRPLQFYFGIGGRERERRVAELLDKIELGTNFADRYPAELSGGQKQRVCIARALAAQPKVMICDEVTSALDPLVANGILKLLLQLQKEEAVAYLFITHDLATVKSIADTISVMYQGRVVRYGPNRKVLSPPFDPYTELLLSSVPRMEVGWLDQAIGTRRMESAGN</sequence>
<gene>
    <name evidence="11" type="ORF">RFM51_22855</name>
</gene>
<evidence type="ECO:0000256" key="9">
    <source>
        <dbReference type="ARBA" id="ARBA00023136"/>
    </source>
</evidence>
<dbReference type="PROSITE" id="PS00211">
    <property type="entry name" value="ABC_TRANSPORTER_1"/>
    <property type="match status" value="1"/>
</dbReference>
<proteinExistence type="inferred from homology"/>
<evidence type="ECO:0000259" key="10">
    <source>
        <dbReference type="PROSITE" id="PS50893"/>
    </source>
</evidence>
<dbReference type="Pfam" id="PF08352">
    <property type="entry name" value="oligo_HPY"/>
    <property type="match status" value="1"/>
</dbReference>
<evidence type="ECO:0000256" key="7">
    <source>
        <dbReference type="ARBA" id="ARBA00022840"/>
    </source>
</evidence>
<evidence type="ECO:0000256" key="2">
    <source>
        <dbReference type="ARBA" id="ARBA00005417"/>
    </source>
</evidence>
<dbReference type="SMART" id="SM00382">
    <property type="entry name" value="AAA"/>
    <property type="match status" value="2"/>
</dbReference>
<keyword evidence="8" id="KW-1278">Translocase</keyword>
<dbReference type="PROSITE" id="PS50893">
    <property type="entry name" value="ABC_TRANSPORTER_2"/>
    <property type="match status" value="2"/>
</dbReference>
<evidence type="ECO:0000256" key="8">
    <source>
        <dbReference type="ARBA" id="ARBA00022967"/>
    </source>
</evidence>
<dbReference type="InterPro" id="IPR013563">
    <property type="entry name" value="Oligopep_ABC_C"/>
</dbReference>
<evidence type="ECO:0000256" key="1">
    <source>
        <dbReference type="ARBA" id="ARBA00004417"/>
    </source>
</evidence>
<keyword evidence="4" id="KW-1003">Cell membrane</keyword>
<evidence type="ECO:0000256" key="6">
    <source>
        <dbReference type="ARBA" id="ARBA00022741"/>
    </source>
</evidence>
<dbReference type="InterPro" id="IPR050388">
    <property type="entry name" value="ABC_Ni/Peptide_Import"/>
</dbReference>
<feature type="domain" description="ABC transporter" evidence="10">
    <location>
        <begin position="36"/>
        <end position="286"/>
    </location>
</feature>
<evidence type="ECO:0000256" key="4">
    <source>
        <dbReference type="ARBA" id="ARBA00022475"/>
    </source>
</evidence>
<evidence type="ECO:0000313" key="11">
    <source>
        <dbReference type="EMBL" id="MDX8442426.1"/>
    </source>
</evidence>
<dbReference type="InterPro" id="IPR027417">
    <property type="entry name" value="P-loop_NTPase"/>
</dbReference>
<dbReference type="InterPro" id="IPR003439">
    <property type="entry name" value="ABC_transporter-like_ATP-bd"/>
</dbReference>
<dbReference type="PANTHER" id="PTHR43297">
    <property type="entry name" value="OLIGOPEPTIDE TRANSPORT ATP-BINDING PROTEIN APPD"/>
    <property type="match status" value="1"/>
</dbReference>
<dbReference type="Pfam" id="PF00005">
    <property type="entry name" value="ABC_tran"/>
    <property type="match status" value="2"/>
</dbReference>
<keyword evidence="9" id="KW-0472">Membrane</keyword>
<evidence type="ECO:0000256" key="5">
    <source>
        <dbReference type="ARBA" id="ARBA00022519"/>
    </source>
</evidence>
<protein>
    <submittedName>
        <fullName evidence="11">ABC transporter ATP-binding protein</fullName>
    </submittedName>
</protein>
<dbReference type="InterPro" id="IPR003593">
    <property type="entry name" value="AAA+_ATPase"/>
</dbReference>
<comment type="caution">
    <text evidence="11">The sequence shown here is derived from an EMBL/GenBank/DDBJ whole genome shotgun (WGS) entry which is preliminary data.</text>
</comment>
<keyword evidence="7 11" id="KW-0067">ATP-binding</keyword>
<dbReference type="GO" id="GO:0005524">
    <property type="term" value="F:ATP binding"/>
    <property type="evidence" value="ECO:0007669"/>
    <property type="project" value="UniProtKB-KW"/>
</dbReference>
<comment type="subcellular location">
    <subcellularLocation>
        <location evidence="1">Cell inner membrane</location>
        <topology evidence="1">Peripheral membrane protein</topology>
    </subcellularLocation>
</comment>
<dbReference type="Gene3D" id="3.40.50.300">
    <property type="entry name" value="P-loop containing nucleotide triphosphate hydrolases"/>
    <property type="match status" value="2"/>
</dbReference>